<sequence>MSTETQTRWTGSTFREGDFEVSTDRNRLDRAVIMNTLSETYWAGDMAPEQLMESVANGLPFGLYHLPTGRQIGFTRLVTDMTRFAWVSDVFVIDSFKGQGCGKMLMRAILSYPPLEKVYNWTLATKDAHGFYEQFGFRLAEGKDAMMQLKRPKRPSL</sequence>
<accession>A0A845QBT5</accession>
<dbReference type="EMBL" id="WXYQ01000006">
    <property type="protein sequence ID" value="NBG96053.1"/>
    <property type="molecule type" value="Genomic_DNA"/>
</dbReference>
<dbReference type="InterPro" id="IPR000182">
    <property type="entry name" value="GNAT_dom"/>
</dbReference>
<protein>
    <submittedName>
        <fullName evidence="2">GNAT family N-acetyltransferase</fullName>
    </submittedName>
</protein>
<gene>
    <name evidence="2" type="ORF">GTQ45_09950</name>
</gene>
<dbReference type="PANTHER" id="PTHR43233">
    <property type="entry name" value="FAMILY N-ACETYLTRANSFERASE, PUTATIVE (AFU_ORTHOLOGUE AFUA_6G03350)-RELATED"/>
    <property type="match status" value="1"/>
</dbReference>
<reference evidence="2 3" key="1">
    <citation type="journal article" date="2016" name="Int. J. Syst. Evol. Microbiol.">
        <title>Pyruvatibacter mobilis gen. nov., sp. nov., a marine bacterium from the culture broth of Picochlorum sp. 122.</title>
        <authorList>
            <person name="Wang G."/>
            <person name="Tang M."/>
            <person name="Wu H."/>
            <person name="Dai S."/>
            <person name="Li T."/>
            <person name="Chen C."/>
            <person name="He H."/>
            <person name="Fan J."/>
            <person name="Xiang W."/>
            <person name="Li X."/>
        </authorList>
    </citation>
    <scope>NUCLEOTIDE SEQUENCE [LARGE SCALE GENOMIC DNA]</scope>
    <source>
        <strain evidence="2 3">GYP-11</strain>
    </source>
</reference>
<dbReference type="SUPFAM" id="SSF55729">
    <property type="entry name" value="Acyl-CoA N-acyltransferases (Nat)"/>
    <property type="match status" value="1"/>
</dbReference>
<dbReference type="Pfam" id="PF13508">
    <property type="entry name" value="Acetyltransf_7"/>
    <property type="match status" value="1"/>
</dbReference>
<dbReference type="InterPro" id="IPR016181">
    <property type="entry name" value="Acyl_CoA_acyltransferase"/>
</dbReference>
<evidence type="ECO:0000313" key="3">
    <source>
        <dbReference type="Proteomes" id="UP000470384"/>
    </source>
</evidence>
<keyword evidence="3" id="KW-1185">Reference proteome</keyword>
<name>A0A845QBT5_9HYPH</name>
<dbReference type="CDD" id="cd04301">
    <property type="entry name" value="NAT_SF"/>
    <property type="match status" value="1"/>
</dbReference>
<dbReference type="GO" id="GO:0016747">
    <property type="term" value="F:acyltransferase activity, transferring groups other than amino-acyl groups"/>
    <property type="evidence" value="ECO:0007669"/>
    <property type="project" value="InterPro"/>
</dbReference>
<dbReference type="Gene3D" id="3.40.630.30">
    <property type="match status" value="1"/>
</dbReference>
<dbReference type="PANTHER" id="PTHR43233:SF1">
    <property type="entry name" value="FAMILY N-ACETYLTRANSFERASE, PUTATIVE (AFU_ORTHOLOGUE AFUA_6G03350)-RELATED"/>
    <property type="match status" value="1"/>
</dbReference>
<organism evidence="2 3">
    <name type="scientific">Pyruvatibacter mobilis</name>
    <dbReference type="NCBI Taxonomy" id="1712261"/>
    <lineage>
        <taxon>Bacteria</taxon>
        <taxon>Pseudomonadati</taxon>
        <taxon>Pseudomonadota</taxon>
        <taxon>Alphaproteobacteria</taxon>
        <taxon>Hyphomicrobiales</taxon>
        <taxon>Parvibaculaceae</taxon>
        <taxon>Pyruvatibacter</taxon>
    </lineage>
</organism>
<dbReference type="InterPro" id="IPR053144">
    <property type="entry name" value="Acetyltransferase_Butenolide"/>
</dbReference>
<dbReference type="AlphaFoldDB" id="A0A845QBT5"/>
<dbReference type="OrthoDB" id="9797456at2"/>
<evidence type="ECO:0000313" key="2">
    <source>
        <dbReference type="EMBL" id="NBG96053.1"/>
    </source>
</evidence>
<dbReference type="Proteomes" id="UP000470384">
    <property type="component" value="Unassembled WGS sequence"/>
</dbReference>
<comment type="caution">
    <text evidence="2">The sequence shown here is derived from an EMBL/GenBank/DDBJ whole genome shotgun (WGS) entry which is preliminary data.</text>
</comment>
<keyword evidence="2" id="KW-0808">Transferase</keyword>
<dbReference type="PROSITE" id="PS51186">
    <property type="entry name" value="GNAT"/>
    <property type="match status" value="1"/>
</dbReference>
<proteinExistence type="predicted"/>
<dbReference type="RefSeq" id="WP_160587978.1">
    <property type="nucleotide sequence ID" value="NZ_BMHN01000001.1"/>
</dbReference>
<dbReference type="GeneID" id="300654763"/>
<feature type="domain" description="N-acetyltransferase" evidence="1">
    <location>
        <begin position="19"/>
        <end position="157"/>
    </location>
</feature>
<evidence type="ECO:0000259" key="1">
    <source>
        <dbReference type="PROSITE" id="PS51186"/>
    </source>
</evidence>